<sequence length="191" mass="21351">MDEDMDRPRRIVFLGDSITASGDWAGWFPDADTVNLGVSGNKTDDVLERIDDVIAAAPDDISLLVGTNDLGHRLSVEHVVRNIQLLLVELRRTLPGTRMLLQSIMPRGAEFAEQVQEANIHLWQFAPTVHAQYLDVWPALAGDDGGIRPEFSGDRLHLTPEGYEAWLVELRPALERLRDEPPMSRPIQIIG</sequence>
<comment type="caution">
    <text evidence="2">The sequence shown here is derived from an EMBL/GenBank/DDBJ whole genome shotgun (WGS) entry which is preliminary data.</text>
</comment>
<organism evidence="2 3">
    <name type="scientific">Leifsonella bigeumensis</name>
    <dbReference type="NCBI Taxonomy" id="433643"/>
    <lineage>
        <taxon>Bacteria</taxon>
        <taxon>Bacillati</taxon>
        <taxon>Actinomycetota</taxon>
        <taxon>Actinomycetes</taxon>
        <taxon>Micrococcales</taxon>
        <taxon>Microbacteriaceae</taxon>
        <taxon>Leifsonella</taxon>
    </lineage>
</organism>
<name>A0ABP7FS92_9MICO</name>
<evidence type="ECO:0000313" key="3">
    <source>
        <dbReference type="Proteomes" id="UP001501004"/>
    </source>
</evidence>
<dbReference type="EMBL" id="BAABAE010000003">
    <property type="protein sequence ID" value="GAA3746943.1"/>
    <property type="molecule type" value="Genomic_DNA"/>
</dbReference>
<dbReference type="PANTHER" id="PTHR30383:SF5">
    <property type="entry name" value="SGNH HYDROLASE-TYPE ESTERASE DOMAIN-CONTAINING PROTEIN"/>
    <property type="match status" value="1"/>
</dbReference>
<dbReference type="RefSeq" id="WP_344756801.1">
    <property type="nucleotide sequence ID" value="NZ_BAABAE010000003.1"/>
</dbReference>
<accession>A0ABP7FS92</accession>
<proteinExistence type="predicted"/>
<evidence type="ECO:0000259" key="1">
    <source>
        <dbReference type="Pfam" id="PF13472"/>
    </source>
</evidence>
<feature type="domain" description="SGNH hydrolase-type esterase" evidence="1">
    <location>
        <begin position="13"/>
        <end position="165"/>
    </location>
</feature>
<keyword evidence="3" id="KW-1185">Reference proteome</keyword>
<dbReference type="Pfam" id="PF13472">
    <property type="entry name" value="Lipase_GDSL_2"/>
    <property type="match status" value="1"/>
</dbReference>
<dbReference type="InterPro" id="IPR051532">
    <property type="entry name" value="Ester_Hydrolysis_Enzymes"/>
</dbReference>
<dbReference type="Gene3D" id="3.40.50.1110">
    <property type="entry name" value="SGNH hydrolase"/>
    <property type="match status" value="1"/>
</dbReference>
<dbReference type="InterPro" id="IPR036514">
    <property type="entry name" value="SGNH_hydro_sf"/>
</dbReference>
<dbReference type="SUPFAM" id="SSF52266">
    <property type="entry name" value="SGNH hydrolase"/>
    <property type="match status" value="1"/>
</dbReference>
<dbReference type="InterPro" id="IPR013830">
    <property type="entry name" value="SGNH_hydro"/>
</dbReference>
<dbReference type="PANTHER" id="PTHR30383">
    <property type="entry name" value="THIOESTERASE 1/PROTEASE 1/LYSOPHOSPHOLIPASE L1"/>
    <property type="match status" value="1"/>
</dbReference>
<dbReference type="Proteomes" id="UP001501004">
    <property type="component" value="Unassembled WGS sequence"/>
</dbReference>
<evidence type="ECO:0000313" key="2">
    <source>
        <dbReference type="EMBL" id="GAA3746943.1"/>
    </source>
</evidence>
<gene>
    <name evidence="2" type="ORF">GCM10022239_23070</name>
</gene>
<protein>
    <recommendedName>
        <fullName evidence="1">SGNH hydrolase-type esterase domain-containing protein</fullName>
    </recommendedName>
</protein>
<reference evidence="3" key="1">
    <citation type="journal article" date="2019" name="Int. J. Syst. Evol. Microbiol.">
        <title>The Global Catalogue of Microorganisms (GCM) 10K type strain sequencing project: providing services to taxonomists for standard genome sequencing and annotation.</title>
        <authorList>
            <consortium name="The Broad Institute Genomics Platform"/>
            <consortium name="The Broad Institute Genome Sequencing Center for Infectious Disease"/>
            <person name="Wu L."/>
            <person name="Ma J."/>
        </authorList>
    </citation>
    <scope>NUCLEOTIDE SEQUENCE [LARGE SCALE GENOMIC DNA]</scope>
    <source>
        <strain evidence="3">JCM 16949</strain>
    </source>
</reference>